<keyword evidence="4 5" id="KW-0472">Membrane</keyword>
<feature type="transmembrane region" description="Helical" evidence="5">
    <location>
        <begin position="448"/>
        <end position="469"/>
    </location>
</feature>
<dbReference type="Proteomes" id="UP000253934">
    <property type="component" value="Unassembled WGS sequence"/>
</dbReference>
<comment type="caution">
    <text evidence="6">The sequence shown here is derived from an EMBL/GenBank/DDBJ whole genome shotgun (WGS) entry which is preliminary data.</text>
</comment>
<feature type="transmembrane region" description="Helical" evidence="5">
    <location>
        <begin position="185"/>
        <end position="207"/>
    </location>
</feature>
<dbReference type="PANTHER" id="PTHR47547">
    <property type="match status" value="1"/>
</dbReference>
<proteinExistence type="predicted"/>
<evidence type="ECO:0000256" key="5">
    <source>
        <dbReference type="SAM" id="Phobius"/>
    </source>
</evidence>
<sequence length="533" mass="58881">MGLKREISTSGILFASVSATIGSGWLFGSLYASKMAGPAAVLAWLIGAVAIIIIALCFSELSTLFPVPGGMSVFPAFMHGHSVSFLLGWISWIAFIVIIPIEVSAVIQYAANFVPFLFQDERLTWSGYVVAFFLTAVLLFINVTSAKIMSKTSFYITIWKILIPCLLIVLFFYKSHNFENLTIHGFAPNGLQGLFASLSIGGIILSYNGFQPGVALAGETKNPQKSIPIAIIGSMLICMVIYCLLQLAFILALPPESIADGWDKLSFTGEAGPFAGLAVIIGLAWFGIILYSDALISPFGSGIIFMAASARASYCMSKNGYLPKFFQNLSSNNRVPVQGLLMSFVISLLLFLFLENWKEMAAFYSAAICLCNAVIPVTLYTLRYHFPNLSRPFKIFSYKFVSMTAFYISSLMLFWCGWDIICKLSFVIVIGFVALGIYKVLAKEKFIFNLIGFTWLLFYMIAIGIVSYLGTYGNGIGLIPFGYDFVCIAIICLIAIRLALRFRLPNKKSEEFIQKVLHDLKHERIKNNTQEVA</sequence>
<dbReference type="PIRSF" id="PIRSF006060">
    <property type="entry name" value="AA_transporter"/>
    <property type="match status" value="1"/>
</dbReference>
<feature type="transmembrane region" description="Helical" evidence="5">
    <location>
        <begin position="153"/>
        <end position="173"/>
    </location>
</feature>
<feature type="transmembrane region" description="Helical" evidence="5">
    <location>
        <begin position="265"/>
        <end position="288"/>
    </location>
</feature>
<keyword evidence="7" id="KW-1185">Reference proteome</keyword>
<dbReference type="InterPro" id="IPR002293">
    <property type="entry name" value="AA/rel_permease1"/>
</dbReference>
<feature type="transmembrane region" description="Helical" evidence="5">
    <location>
        <begin position="12"/>
        <end position="32"/>
    </location>
</feature>
<keyword evidence="2 5" id="KW-0812">Transmembrane</keyword>
<dbReference type="InterPro" id="IPR052962">
    <property type="entry name" value="AA_Transporter_AGT"/>
</dbReference>
<feature type="transmembrane region" description="Helical" evidence="5">
    <location>
        <begin position="335"/>
        <end position="354"/>
    </location>
</feature>
<gene>
    <name evidence="6" type="ORF">DCC88_04125</name>
</gene>
<name>A0A369KTB2_9BACT</name>
<evidence type="ECO:0000256" key="1">
    <source>
        <dbReference type="ARBA" id="ARBA00004141"/>
    </source>
</evidence>
<dbReference type="AlphaFoldDB" id="A0A369KTB2"/>
<feature type="transmembrane region" description="Helical" evidence="5">
    <location>
        <begin position="360"/>
        <end position="380"/>
    </location>
</feature>
<keyword evidence="3 5" id="KW-1133">Transmembrane helix</keyword>
<dbReference type="Pfam" id="PF13520">
    <property type="entry name" value="AA_permease_2"/>
    <property type="match status" value="1"/>
</dbReference>
<evidence type="ECO:0000256" key="2">
    <source>
        <dbReference type="ARBA" id="ARBA00022692"/>
    </source>
</evidence>
<dbReference type="GO" id="GO:0016020">
    <property type="term" value="C:membrane"/>
    <property type="evidence" value="ECO:0007669"/>
    <property type="project" value="UniProtKB-SubCell"/>
</dbReference>
<dbReference type="PANTHER" id="PTHR47547:SF1">
    <property type="entry name" value="ASPARTATE-PROTON SYMPORTER"/>
    <property type="match status" value="1"/>
</dbReference>
<feature type="transmembrane region" description="Helical" evidence="5">
    <location>
        <begin position="294"/>
        <end position="314"/>
    </location>
</feature>
<feature type="transmembrane region" description="Helical" evidence="5">
    <location>
        <begin position="123"/>
        <end position="141"/>
    </location>
</feature>
<evidence type="ECO:0000313" key="7">
    <source>
        <dbReference type="Proteomes" id="UP000253934"/>
    </source>
</evidence>
<evidence type="ECO:0000256" key="3">
    <source>
        <dbReference type="ARBA" id="ARBA00022989"/>
    </source>
</evidence>
<comment type="subcellular location">
    <subcellularLocation>
        <location evidence="1">Membrane</location>
        <topology evidence="1">Multi-pass membrane protein</topology>
    </subcellularLocation>
</comment>
<dbReference type="EMBL" id="QOVW01000058">
    <property type="protein sequence ID" value="RDB36620.1"/>
    <property type="molecule type" value="Genomic_DNA"/>
</dbReference>
<evidence type="ECO:0000256" key="4">
    <source>
        <dbReference type="ARBA" id="ARBA00023136"/>
    </source>
</evidence>
<evidence type="ECO:0000313" key="6">
    <source>
        <dbReference type="EMBL" id="RDB36620.1"/>
    </source>
</evidence>
<feature type="transmembrane region" description="Helical" evidence="5">
    <location>
        <begin position="227"/>
        <end position="253"/>
    </location>
</feature>
<accession>A0A369KTB2</accession>
<protein>
    <submittedName>
        <fullName evidence="6">APC family permease</fullName>
    </submittedName>
</protein>
<dbReference type="Gene3D" id="1.20.1740.10">
    <property type="entry name" value="Amino acid/polyamine transporter I"/>
    <property type="match status" value="1"/>
</dbReference>
<reference evidence="6" key="1">
    <citation type="submission" date="2018-04" db="EMBL/GenBank/DDBJ databases">
        <title>Draft genome sequence of the Candidatus Spirobacillus cienkowskii, a pathogen of freshwater Daphnia species, reconstructed from hemolymph metagenomic reads.</title>
        <authorList>
            <person name="Bresciani L."/>
            <person name="Lemos L.N."/>
            <person name="Wale N."/>
            <person name="Lin J.Y."/>
            <person name="Fernandes G.R."/>
            <person name="Duffy M.A."/>
            <person name="Rodrigues J.M."/>
        </authorList>
    </citation>
    <scope>NUCLEOTIDE SEQUENCE [LARGE SCALE GENOMIC DNA]</scope>
    <source>
        <strain evidence="6">Binning01</strain>
    </source>
</reference>
<feature type="transmembrane region" description="Helical" evidence="5">
    <location>
        <begin position="85"/>
        <end position="111"/>
    </location>
</feature>
<organism evidence="6 7">
    <name type="scientific">Spirobacillus cienkowskii</name>
    <dbReference type="NCBI Taxonomy" id="495820"/>
    <lineage>
        <taxon>Bacteria</taxon>
        <taxon>Pseudomonadati</taxon>
        <taxon>Bdellovibrionota</taxon>
        <taxon>Oligoflexia</taxon>
        <taxon>Silvanigrellales</taxon>
        <taxon>Spirobacillus</taxon>
    </lineage>
</organism>
<feature type="transmembrane region" description="Helical" evidence="5">
    <location>
        <begin position="39"/>
        <end position="65"/>
    </location>
</feature>
<feature type="transmembrane region" description="Helical" evidence="5">
    <location>
        <begin position="481"/>
        <end position="500"/>
    </location>
</feature>
<dbReference type="GO" id="GO:0022857">
    <property type="term" value="F:transmembrane transporter activity"/>
    <property type="evidence" value="ECO:0007669"/>
    <property type="project" value="InterPro"/>
</dbReference>